<dbReference type="AlphaFoldDB" id="A0A5N5X7G4"/>
<accession>A0A5N5X7G4</accession>
<protein>
    <recommendedName>
        <fullName evidence="2">mRNA stability protein</fullName>
    </recommendedName>
</protein>
<comment type="similarity">
    <text evidence="1 2">Belongs to the endosulfine family.</text>
</comment>
<keyword evidence="5" id="KW-1185">Reference proteome</keyword>
<reference evidence="4 5" key="1">
    <citation type="submission" date="2019-04" db="EMBL/GenBank/DDBJ databases">
        <title>Friends and foes A comparative genomics study of 23 Aspergillus species from section Flavi.</title>
        <authorList>
            <consortium name="DOE Joint Genome Institute"/>
            <person name="Kjaerbolling I."/>
            <person name="Vesth T."/>
            <person name="Frisvad J.C."/>
            <person name="Nybo J.L."/>
            <person name="Theobald S."/>
            <person name="Kildgaard S."/>
            <person name="Isbrandt T."/>
            <person name="Kuo A."/>
            <person name="Sato A."/>
            <person name="Lyhne E.K."/>
            <person name="Kogle M.E."/>
            <person name="Wiebenga A."/>
            <person name="Kun R.S."/>
            <person name="Lubbers R.J."/>
            <person name="Makela M.R."/>
            <person name="Barry K."/>
            <person name="Chovatia M."/>
            <person name="Clum A."/>
            <person name="Daum C."/>
            <person name="Haridas S."/>
            <person name="He G."/>
            <person name="LaButti K."/>
            <person name="Lipzen A."/>
            <person name="Mondo S."/>
            <person name="Riley R."/>
            <person name="Salamov A."/>
            <person name="Simmons B.A."/>
            <person name="Magnuson J.K."/>
            <person name="Henrissat B."/>
            <person name="Mortensen U.H."/>
            <person name="Larsen T.O."/>
            <person name="Devries R.P."/>
            <person name="Grigoriev I.V."/>
            <person name="Machida M."/>
            <person name="Baker S.E."/>
            <person name="Andersen M.R."/>
        </authorList>
    </citation>
    <scope>NUCLEOTIDE SEQUENCE [LARGE SCALE GENOMIC DNA]</scope>
    <source>
        <strain evidence="4 5">CBS 151.66</strain>
    </source>
</reference>
<evidence type="ECO:0000256" key="3">
    <source>
        <dbReference type="SAM" id="MobiDB-lite"/>
    </source>
</evidence>
<dbReference type="Pfam" id="PF04667">
    <property type="entry name" value="Endosulfine"/>
    <property type="match status" value="1"/>
</dbReference>
<comment type="function">
    <text evidence="2">Plays an essential role in initiation of the G0 program by preventing the degradation of specific nutrient-regulated mRNAs via the 5'-3' mRNA decay pathway.</text>
</comment>
<gene>
    <name evidence="4" type="ORF">BDV29DRAFT_155843</name>
</gene>
<evidence type="ECO:0000313" key="4">
    <source>
        <dbReference type="EMBL" id="KAB8075232.1"/>
    </source>
</evidence>
<evidence type="ECO:0000256" key="2">
    <source>
        <dbReference type="RuleBase" id="RU363120"/>
    </source>
</evidence>
<name>A0A5N5X7G4_9EURO</name>
<dbReference type="Proteomes" id="UP000326565">
    <property type="component" value="Unassembled WGS sequence"/>
</dbReference>
<dbReference type="EMBL" id="ML732197">
    <property type="protein sequence ID" value="KAB8075232.1"/>
    <property type="molecule type" value="Genomic_DNA"/>
</dbReference>
<proteinExistence type="inferred from homology"/>
<dbReference type="OrthoDB" id="5949865at2759"/>
<evidence type="ECO:0000256" key="1">
    <source>
        <dbReference type="ARBA" id="ARBA00010520"/>
    </source>
</evidence>
<sequence>MARKSEKPEAEPLSEQEKRLLSTYERLPREGLLRHEPEKRSYFDSGNFALSAANRATDDSIIQTGTAHPAR</sequence>
<evidence type="ECO:0000313" key="5">
    <source>
        <dbReference type="Proteomes" id="UP000326565"/>
    </source>
</evidence>
<feature type="region of interest" description="Disordered" evidence="3">
    <location>
        <begin position="1"/>
        <end position="21"/>
    </location>
</feature>
<dbReference type="InterPro" id="IPR006760">
    <property type="entry name" value="Endosulphine"/>
</dbReference>
<organism evidence="4 5">
    <name type="scientific">Aspergillus leporis</name>
    <dbReference type="NCBI Taxonomy" id="41062"/>
    <lineage>
        <taxon>Eukaryota</taxon>
        <taxon>Fungi</taxon>
        <taxon>Dikarya</taxon>
        <taxon>Ascomycota</taxon>
        <taxon>Pezizomycotina</taxon>
        <taxon>Eurotiomycetes</taxon>
        <taxon>Eurotiomycetidae</taxon>
        <taxon>Eurotiales</taxon>
        <taxon>Aspergillaceae</taxon>
        <taxon>Aspergillus</taxon>
        <taxon>Aspergillus subgen. Circumdati</taxon>
    </lineage>
</organism>